<reference evidence="2 3" key="1">
    <citation type="submission" date="2023-03" db="EMBL/GenBank/DDBJ databases">
        <title>Paludisphaera mucosa sp. nov. a novel planctomycete from northern fen.</title>
        <authorList>
            <person name="Ivanova A."/>
        </authorList>
    </citation>
    <scope>NUCLEOTIDE SEQUENCE [LARGE SCALE GENOMIC DNA]</scope>
    <source>
        <strain evidence="2 3">Pla2</strain>
    </source>
</reference>
<evidence type="ECO:0000313" key="3">
    <source>
        <dbReference type="Proteomes" id="UP001216907"/>
    </source>
</evidence>
<dbReference type="CDD" id="cd07043">
    <property type="entry name" value="STAS_anti-anti-sigma_factors"/>
    <property type="match status" value="1"/>
</dbReference>
<feature type="domain" description="STAS" evidence="1">
    <location>
        <begin position="76"/>
        <end position="136"/>
    </location>
</feature>
<dbReference type="Proteomes" id="UP001216907">
    <property type="component" value="Unassembled WGS sequence"/>
</dbReference>
<organism evidence="2 3">
    <name type="scientific">Paludisphaera mucosa</name>
    <dbReference type="NCBI Taxonomy" id="3030827"/>
    <lineage>
        <taxon>Bacteria</taxon>
        <taxon>Pseudomonadati</taxon>
        <taxon>Planctomycetota</taxon>
        <taxon>Planctomycetia</taxon>
        <taxon>Isosphaerales</taxon>
        <taxon>Isosphaeraceae</taxon>
        <taxon>Paludisphaera</taxon>
    </lineage>
</organism>
<keyword evidence="3" id="KW-1185">Reference proteome</keyword>
<dbReference type="Gene3D" id="3.30.750.24">
    <property type="entry name" value="STAS domain"/>
    <property type="match status" value="1"/>
</dbReference>
<dbReference type="InterPro" id="IPR036513">
    <property type="entry name" value="STAS_dom_sf"/>
</dbReference>
<dbReference type="EMBL" id="JARRAG010000002">
    <property type="protein sequence ID" value="MDG3005661.1"/>
    <property type="molecule type" value="Genomic_DNA"/>
</dbReference>
<evidence type="ECO:0000313" key="2">
    <source>
        <dbReference type="EMBL" id="MDG3005661.1"/>
    </source>
</evidence>
<comment type="caution">
    <text evidence="2">The sequence shown here is derived from an EMBL/GenBank/DDBJ whole genome shotgun (WGS) entry which is preliminary data.</text>
</comment>
<dbReference type="SUPFAM" id="SSF52091">
    <property type="entry name" value="SpoIIaa-like"/>
    <property type="match status" value="1"/>
</dbReference>
<dbReference type="Pfam" id="PF13466">
    <property type="entry name" value="STAS_2"/>
    <property type="match status" value="1"/>
</dbReference>
<gene>
    <name evidence="2" type="ORF">PZE19_17880</name>
</gene>
<sequence length="136" mass="15241">MTRNGDATDPSIQPRCPACGASPIGDVPAEACERCGRGAWFTWRDDGDRVVKPMGDLMHAHPLDQFLKSVEFRPGERLILDLADVHYIASEALGRLMALRKRLLNVQGRLTLRHLDADLVEIFRVTRIASFFDVEP</sequence>
<dbReference type="InterPro" id="IPR058548">
    <property type="entry name" value="MlaB-like_STAS"/>
</dbReference>
<dbReference type="PROSITE" id="PS50801">
    <property type="entry name" value="STAS"/>
    <property type="match status" value="1"/>
</dbReference>
<accession>A0ABT6FDL3</accession>
<evidence type="ECO:0000259" key="1">
    <source>
        <dbReference type="PROSITE" id="PS50801"/>
    </source>
</evidence>
<name>A0ABT6FDL3_9BACT</name>
<dbReference type="InterPro" id="IPR002645">
    <property type="entry name" value="STAS_dom"/>
</dbReference>
<protein>
    <submittedName>
        <fullName evidence="2">STAS domain-containing protein</fullName>
    </submittedName>
</protein>
<dbReference type="RefSeq" id="WP_277861992.1">
    <property type="nucleotide sequence ID" value="NZ_JARRAG010000002.1"/>
</dbReference>
<proteinExistence type="predicted"/>